<dbReference type="GO" id="GO:1990904">
    <property type="term" value="C:ribonucleoprotein complex"/>
    <property type="evidence" value="ECO:0007669"/>
    <property type="project" value="UniProtKB-KW"/>
</dbReference>
<sequence length="111" mass="12515">MELSSVSYSLHTRGRILGYKRSKHSQHPNVSLIQLENVATKAETDFYLGKRVAYIYKGSKKNSNGSKVRVIWGRIARPHGNSGVVRARFTTNLPPCSFGSMVRVMMYPSRV</sequence>
<comment type="similarity">
    <text evidence="1">Belongs to the eukaryotic ribosomal protein eL33 family.</text>
</comment>
<evidence type="ECO:0000256" key="3">
    <source>
        <dbReference type="ARBA" id="ARBA00023274"/>
    </source>
</evidence>
<dbReference type="Pfam" id="PF01247">
    <property type="entry name" value="Ribosomal_L35Ae"/>
    <property type="match status" value="1"/>
</dbReference>
<evidence type="ECO:0000256" key="1">
    <source>
        <dbReference type="ARBA" id="ARBA00009269"/>
    </source>
</evidence>
<name>A0A4P9ZVA5_9FUNG</name>
<dbReference type="SUPFAM" id="SSF50447">
    <property type="entry name" value="Translation proteins"/>
    <property type="match status" value="1"/>
</dbReference>
<dbReference type="Proteomes" id="UP000268162">
    <property type="component" value="Unassembled WGS sequence"/>
</dbReference>
<keyword evidence="5" id="KW-1185">Reference proteome</keyword>
<organism evidence="4 5">
    <name type="scientific">Dimargaris cristalligena</name>
    <dbReference type="NCBI Taxonomy" id="215637"/>
    <lineage>
        <taxon>Eukaryota</taxon>
        <taxon>Fungi</taxon>
        <taxon>Fungi incertae sedis</taxon>
        <taxon>Zoopagomycota</taxon>
        <taxon>Kickxellomycotina</taxon>
        <taxon>Dimargaritomycetes</taxon>
        <taxon>Dimargaritales</taxon>
        <taxon>Dimargaritaceae</taxon>
        <taxon>Dimargaris</taxon>
    </lineage>
</organism>
<dbReference type="PANTHER" id="PTHR10902">
    <property type="entry name" value="60S RIBOSOMAL PROTEIN L35A"/>
    <property type="match status" value="1"/>
</dbReference>
<evidence type="ECO:0000313" key="4">
    <source>
        <dbReference type="EMBL" id="RKP37524.1"/>
    </source>
</evidence>
<protein>
    <submittedName>
        <fullName evidence="4">60S ribosomal protein L33</fullName>
    </submittedName>
</protein>
<dbReference type="STRING" id="215637.A0A4P9ZVA5"/>
<dbReference type="GO" id="GO:0005840">
    <property type="term" value="C:ribosome"/>
    <property type="evidence" value="ECO:0007669"/>
    <property type="project" value="UniProtKB-KW"/>
</dbReference>
<evidence type="ECO:0000313" key="5">
    <source>
        <dbReference type="Proteomes" id="UP000268162"/>
    </source>
</evidence>
<keyword evidence="3" id="KW-0687">Ribonucleoprotein</keyword>
<keyword evidence="2 4" id="KW-0689">Ribosomal protein</keyword>
<dbReference type="AlphaFoldDB" id="A0A4P9ZVA5"/>
<dbReference type="Gene3D" id="2.40.10.190">
    <property type="entry name" value="translation elongation factor selb, chain A, domain 4"/>
    <property type="match status" value="1"/>
</dbReference>
<evidence type="ECO:0000256" key="2">
    <source>
        <dbReference type="ARBA" id="ARBA00022980"/>
    </source>
</evidence>
<dbReference type="InterPro" id="IPR038661">
    <property type="entry name" value="Ribosomal_eL33_sf"/>
</dbReference>
<dbReference type="EMBL" id="ML002482">
    <property type="protein sequence ID" value="RKP37524.1"/>
    <property type="molecule type" value="Genomic_DNA"/>
</dbReference>
<reference evidence="5" key="1">
    <citation type="journal article" date="2018" name="Nat. Microbiol.">
        <title>Leveraging single-cell genomics to expand the fungal tree of life.</title>
        <authorList>
            <person name="Ahrendt S.R."/>
            <person name="Quandt C.A."/>
            <person name="Ciobanu D."/>
            <person name="Clum A."/>
            <person name="Salamov A."/>
            <person name="Andreopoulos B."/>
            <person name="Cheng J.F."/>
            <person name="Woyke T."/>
            <person name="Pelin A."/>
            <person name="Henrissat B."/>
            <person name="Reynolds N.K."/>
            <person name="Benny G.L."/>
            <person name="Smith M.E."/>
            <person name="James T.Y."/>
            <person name="Grigoriev I.V."/>
        </authorList>
    </citation>
    <scope>NUCLEOTIDE SEQUENCE [LARGE SCALE GENOMIC DNA]</scope>
    <source>
        <strain evidence="5">RSA 468</strain>
    </source>
</reference>
<dbReference type="HAMAP" id="MF_00573">
    <property type="entry name" value="Ribosomal_eL33"/>
    <property type="match status" value="1"/>
</dbReference>
<proteinExistence type="inferred from homology"/>
<dbReference type="InterPro" id="IPR001780">
    <property type="entry name" value="Ribosomal_eL33"/>
</dbReference>
<gene>
    <name evidence="4" type="ORF">BJ085DRAFT_18458</name>
</gene>
<dbReference type="GO" id="GO:0006412">
    <property type="term" value="P:translation"/>
    <property type="evidence" value="ECO:0007669"/>
    <property type="project" value="InterPro"/>
</dbReference>
<dbReference type="FunFam" id="2.40.10.190:FF:000001">
    <property type="entry name" value="60S ribosomal protein L35a"/>
    <property type="match status" value="1"/>
</dbReference>
<dbReference type="InterPro" id="IPR009000">
    <property type="entry name" value="Transl_B-barrel_sf"/>
</dbReference>
<dbReference type="GO" id="GO:0003735">
    <property type="term" value="F:structural constituent of ribosome"/>
    <property type="evidence" value="ECO:0007669"/>
    <property type="project" value="InterPro"/>
</dbReference>
<accession>A0A4P9ZVA5</accession>